<dbReference type="SUPFAM" id="SSF52087">
    <property type="entry name" value="CRAL/TRIO domain"/>
    <property type="match status" value="1"/>
</dbReference>
<feature type="compositionally biased region" description="Low complexity" evidence="1">
    <location>
        <begin position="418"/>
        <end position="432"/>
    </location>
</feature>
<keyword evidence="2" id="KW-1133">Transmembrane helix</keyword>
<dbReference type="PANTHER" id="PTHR45808:SF2">
    <property type="entry name" value="RHO GTPASE-ACTIVATING PROTEIN 68F"/>
    <property type="match status" value="1"/>
</dbReference>
<dbReference type="GO" id="GO:0005737">
    <property type="term" value="C:cytoplasm"/>
    <property type="evidence" value="ECO:0007669"/>
    <property type="project" value="TreeGrafter"/>
</dbReference>
<evidence type="ECO:0000259" key="3">
    <source>
        <dbReference type="PROSITE" id="PS50191"/>
    </source>
</evidence>
<dbReference type="Pfam" id="PF13716">
    <property type="entry name" value="CRAL_TRIO_2"/>
    <property type="match status" value="1"/>
</dbReference>
<dbReference type="PROSITE" id="PS50191">
    <property type="entry name" value="CRAL_TRIO"/>
    <property type="match status" value="1"/>
</dbReference>
<feature type="region of interest" description="Disordered" evidence="1">
    <location>
        <begin position="418"/>
        <end position="438"/>
    </location>
</feature>
<dbReference type="SMART" id="SM00324">
    <property type="entry name" value="RhoGAP"/>
    <property type="match status" value="1"/>
</dbReference>
<dbReference type="Pfam" id="PF00620">
    <property type="entry name" value="RhoGAP"/>
    <property type="match status" value="1"/>
</dbReference>
<feature type="transmembrane region" description="Helical" evidence="2">
    <location>
        <begin position="161"/>
        <end position="181"/>
    </location>
</feature>
<dbReference type="InterPro" id="IPR001251">
    <property type="entry name" value="CRAL-TRIO_dom"/>
</dbReference>
<dbReference type="InterPro" id="IPR000198">
    <property type="entry name" value="RhoGAP_dom"/>
</dbReference>
<dbReference type="Gene3D" id="3.40.525.10">
    <property type="entry name" value="CRAL-TRIO lipid binding domain"/>
    <property type="match status" value="1"/>
</dbReference>
<dbReference type="SMART" id="SM00516">
    <property type="entry name" value="SEC14"/>
    <property type="match status" value="1"/>
</dbReference>
<feature type="domain" description="Rho-GAP" evidence="4">
    <location>
        <begin position="237"/>
        <end position="459"/>
    </location>
</feature>
<feature type="domain" description="CRAL-TRIO" evidence="3">
    <location>
        <begin position="61"/>
        <end position="221"/>
    </location>
</feature>
<accession>A0A4Y7Q3A2</accession>
<dbReference type="InterPro" id="IPR008936">
    <property type="entry name" value="Rho_GTPase_activation_prot"/>
</dbReference>
<dbReference type="GO" id="GO:0007264">
    <property type="term" value="P:small GTPase-mediated signal transduction"/>
    <property type="evidence" value="ECO:0007669"/>
    <property type="project" value="TreeGrafter"/>
</dbReference>
<feature type="region of interest" description="Disordered" evidence="1">
    <location>
        <begin position="652"/>
        <end position="676"/>
    </location>
</feature>
<feature type="region of interest" description="Disordered" evidence="1">
    <location>
        <begin position="526"/>
        <end position="595"/>
    </location>
</feature>
<dbReference type="EMBL" id="ML170176">
    <property type="protein sequence ID" value="TDL22134.1"/>
    <property type="molecule type" value="Genomic_DNA"/>
</dbReference>
<name>A0A4Y7Q3A2_9AGAM</name>
<dbReference type="AlphaFoldDB" id="A0A4Y7Q3A2"/>
<dbReference type="PROSITE" id="PS50238">
    <property type="entry name" value="RHOGAP"/>
    <property type="match status" value="1"/>
</dbReference>
<feature type="compositionally biased region" description="Low complexity" evidence="1">
    <location>
        <begin position="536"/>
        <end position="550"/>
    </location>
</feature>
<proteinExistence type="predicted"/>
<protein>
    <submittedName>
        <fullName evidence="5">RhoGAP-domain-containing protein</fullName>
    </submittedName>
</protein>
<dbReference type="OrthoDB" id="19923at2759"/>
<evidence type="ECO:0000313" key="5">
    <source>
        <dbReference type="EMBL" id="TDL22134.1"/>
    </source>
</evidence>
<feature type="compositionally biased region" description="Low complexity" evidence="1">
    <location>
        <begin position="481"/>
        <end position="495"/>
    </location>
</feature>
<feature type="region of interest" description="Disordered" evidence="1">
    <location>
        <begin position="466"/>
        <end position="497"/>
    </location>
</feature>
<feature type="region of interest" description="Disordered" evidence="1">
    <location>
        <begin position="19"/>
        <end position="45"/>
    </location>
</feature>
<evidence type="ECO:0000259" key="4">
    <source>
        <dbReference type="PROSITE" id="PS50238"/>
    </source>
</evidence>
<evidence type="ECO:0000313" key="6">
    <source>
        <dbReference type="Proteomes" id="UP000294933"/>
    </source>
</evidence>
<gene>
    <name evidence="5" type="ORF">BD410DRAFT_748831</name>
</gene>
<dbReference type="SUPFAM" id="SSF48350">
    <property type="entry name" value="GTPase activation domain, GAP"/>
    <property type="match status" value="1"/>
</dbReference>
<dbReference type="STRING" id="50990.A0A4Y7Q3A2"/>
<organism evidence="5 6">
    <name type="scientific">Rickenella mellea</name>
    <dbReference type="NCBI Taxonomy" id="50990"/>
    <lineage>
        <taxon>Eukaryota</taxon>
        <taxon>Fungi</taxon>
        <taxon>Dikarya</taxon>
        <taxon>Basidiomycota</taxon>
        <taxon>Agaricomycotina</taxon>
        <taxon>Agaricomycetes</taxon>
        <taxon>Hymenochaetales</taxon>
        <taxon>Rickenellaceae</taxon>
        <taxon>Rickenella</taxon>
    </lineage>
</organism>
<evidence type="ECO:0000256" key="1">
    <source>
        <dbReference type="SAM" id="MobiDB-lite"/>
    </source>
</evidence>
<dbReference type="Gene3D" id="1.10.555.10">
    <property type="entry name" value="Rho GTPase activation protein"/>
    <property type="match status" value="1"/>
</dbReference>
<dbReference type="PANTHER" id="PTHR45808">
    <property type="entry name" value="RHO GTPASE-ACTIVATING PROTEIN 68F"/>
    <property type="match status" value="1"/>
</dbReference>
<dbReference type="CDD" id="cd00159">
    <property type="entry name" value="RhoGAP"/>
    <property type="match status" value="1"/>
</dbReference>
<dbReference type="Proteomes" id="UP000294933">
    <property type="component" value="Unassembled WGS sequence"/>
</dbReference>
<reference evidence="5 6" key="1">
    <citation type="submission" date="2018-06" db="EMBL/GenBank/DDBJ databases">
        <title>A transcriptomic atlas of mushroom development highlights an independent origin of complex multicellularity.</title>
        <authorList>
            <consortium name="DOE Joint Genome Institute"/>
            <person name="Krizsan K."/>
            <person name="Almasi E."/>
            <person name="Merenyi Z."/>
            <person name="Sahu N."/>
            <person name="Viragh M."/>
            <person name="Koszo T."/>
            <person name="Mondo S."/>
            <person name="Kiss B."/>
            <person name="Balint B."/>
            <person name="Kues U."/>
            <person name="Barry K."/>
            <person name="Hegedus J.C."/>
            <person name="Henrissat B."/>
            <person name="Johnson J."/>
            <person name="Lipzen A."/>
            <person name="Ohm R."/>
            <person name="Nagy I."/>
            <person name="Pangilinan J."/>
            <person name="Yan J."/>
            <person name="Xiong Y."/>
            <person name="Grigoriev I.V."/>
            <person name="Hibbett D.S."/>
            <person name="Nagy L.G."/>
        </authorList>
    </citation>
    <scope>NUCLEOTIDE SEQUENCE [LARGE SCALE GENOMIC DNA]</scope>
    <source>
        <strain evidence="5 6">SZMC22713</strain>
    </source>
</reference>
<feature type="compositionally biased region" description="Gly residues" evidence="1">
    <location>
        <begin position="580"/>
        <end position="589"/>
    </location>
</feature>
<keyword evidence="2" id="KW-0812">Transmembrane</keyword>
<dbReference type="InterPro" id="IPR036865">
    <property type="entry name" value="CRAL-TRIO_dom_sf"/>
</dbReference>
<dbReference type="CDD" id="cd00170">
    <property type="entry name" value="SEC14"/>
    <property type="match status" value="1"/>
</dbReference>
<dbReference type="VEuPathDB" id="FungiDB:BD410DRAFT_748831"/>
<dbReference type="GO" id="GO:0005096">
    <property type="term" value="F:GTPase activator activity"/>
    <property type="evidence" value="ECO:0007669"/>
    <property type="project" value="TreeGrafter"/>
</dbReference>
<keyword evidence="6" id="KW-1185">Reference proteome</keyword>
<evidence type="ECO:0000256" key="2">
    <source>
        <dbReference type="SAM" id="Phobius"/>
    </source>
</evidence>
<feature type="compositionally biased region" description="Pro residues" evidence="1">
    <location>
        <begin position="653"/>
        <end position="662"/>
    </location>
</feature>
<keyword evidence="2" id="KW-0472">Membrane</keyword>
<sequence length="676" mass="73186">MPPQGLTLKQRLAALSLTRSSPNHSYTSSRPLQSSPPLSPQSPAKKAFFRAPWGKARPVLDLQQDSEARAQDVIGQLIFQAGVDFETRPMVVMNASALPDPREVSYDLLLTLILSYLDLFVESDYTVVFFASAGRHTPGWNWIWKAYRSLNRKYRKNLKRLYIVHSSWFSKMLFSLAGAIISPKFFRKITYIGNLSELASHVPITQIDIPPAVYQENMKHESRIILPTPVRSNVFGVPLEELMGYDGEKGGLPRVVKDSIQFLRDTSLEEEGLFRRSPNSALLRQVQEAYDRGQTVSLHSFNDPHLAAVLLKKFLRDLPDPIFPEQLYGTIRRCPQPSNDPTDITSVHYIRETLLPELPACSYILLSNILHLMHDVSLRSAKNRMDAHNLAIVVCPNLVRSGNPMRDVVICAVSGGPEPLSPTLSSPSRSSGAEAASTEGKTTLGTIIKFCIQRYFEIFDEVRDRSEAVPPPDASVDESMTETTPSTTTSASASPIRVHRRLMESVDIDNEIEDAMLYMPIGPGASTNGNAHQKTAGGAPASPPSAWAAPLPYKPQHQRQRSGGGSDGVRSMYTVAGKASGSGNGGGGSNSNLGTMSRAKSLLSIERGDGSGTVGRRVPIAGTVGKGTARKSSGAGVTAVSVTASGFFAPPADGAPPVPPLPRVRNGDAGLVDLGG</sequence>